<keyword evidence="1" id="KW-0812">Transmembrane</keyword>
<dbReference type="InterPro" id="IPR046635">
    <property type="entry name" value="DUF6747"/>
</dbReference>
<dbReference type="Pfam" id="PF20532">
    <property type="entry name" value="DUF6747"/>
    <property type="match status" value="1"/>
</dbReference>
<evidence type="ECO:0000313" key="2">
    <source>
        <dbReference type="EMBL" id="SHI49200.1"/>
    </source>
</evidence>
<evidence type="ECO:0000256" key="1">
    <source>
        <dbReference type="SAM" id="Phobius"/>
    </source>
</evidence>
<sequence>MRKFLLFKEIYVEAFKDWTYRLLKKYFKAYSWFCFALLLVVIYAFVYRVSTGFAFV</sequence>
<protein>
    <submittedName>
        <fullName evidence="2">Uncharacterized protein</fullName>
    </submittedName>
</protein>
<dbReference type="RefSeq" id="WP_317616538.1">
    <property type="nucleotide sequence ID" value="NZ_FQYU01000001.1"/>
</dbReference>
<dbReference type="AlphaFoldDB" id="A0A1M6BK85"/>
<organism evidence="2 3">
    <name type="scientific">Pseudozobellia thermophila</name>
    <dbReference type="NCBI Taxonomy" id="192903"/>
    <lineage>
        <taxon>Bacteria</taxon>
        <taxon>Pseudomonadati</taxon>
        <taxon>Bacteroidota</taxon>
        <taxon>Flavobacteriia</taxon>
        <taxon>Flavobacteriales</taxon>
        <taxon>Flavobacteriaceae</taxon>
        <taxon>Pseudozobellia</taxon>
    </lineage>
</organism>
<dbReference type="Proteomes" id="UP000184543">
    <property type="component" value="Unassembled WGS sequence"/>
</dbReference>
<reference evidence="3" key="1">
    <citation type="submission" date="2016-11" db="EMBL/GenBank/DDBJ databases">
        <authorList>
            <person name="Varghese N."/>
            <person name="Submissions S."/>
        </authorList>
    </citation>
    <scope>NUCLEOTIDE SEQUENCE [LARGE SCALE GENOMIC DNA]</scope>
    <source>
        <strain evidence="3">DSM 19858</strain>
    </source>
</reference>
<keyword evidence="1" id="KW-0472">Membrane</keyword>
<keyword evidence="1" id="KW-1133">Transmembrane helix</keyword>
<name>A0A1M6BK85_9FLAO</name>
<feature type="transmembrane region" description="Helical" evidence="1">
    <location>
        <begin position="29"/>
        <end position="47"/>
    </location>
</feature>
<accession>A0A1M6BK85</accession>
<evidence type="ECO:0000313" key="3">
    <source>
        <dbReference type="Proteomes" id="UP000184543"/>
    </source>
</evidence>
<keyword evidence="3" id="KW-1185">Reference proteome</keyword>
<proteinExistence type="predicted"/>
<gene>
    <name evidence="2" type="ORF">SAMN04488513_101454</name>
</gene>
<dbReference type="EMBL" id="FQYU01000001">
    <property type="protein sequence ID" value="SHI49200.1"/>
    <property type="molecule type" value="Genomic_DNA"/>
</dbReference>